<dbReference type="InterPro" id="IPR051448">
    <property type="entry name" value="CdaR-like_regulators"/>
</dbReference>
<dbReference type="InterPro" id="IPR042070">
    <property type="entry name" value="PucR_C-HTH_sf"/>
</dbReference>
<sequence length="299" mass="32134">MTETVAKWDDTVGRGRTNLRPVAGIHVRLEEFRAAVRAAGEHWTGGAPGELVDALARAAGDDPELVELVRSGGALLADFLDGLRQQAAPRDLAADLIAGRPVPPEVFDRLAARYLVVVVRSPDADGRPALHEAVLTTRHDGDLVLLVPAEDADRVTGRLTQSLGGQGLLATATRPREDIADGFREATDVLRLVTAGRRPSGAYALSDVLVEYAVTSHKEVTDSLVAVIEPLRAHALLWDALTALIDADFSRNRAAKNLFIHRSTLDYRLQRIAHITGCDPTSGRGMQVLTAAYVADAVR</sequence>
<accession>A0A563EJF0</accession>
<dbReference type="PANTHER" id="PTHR33744">
    <property type="entry name" value="CARBOHYDRATE DIACID REGULATOR"/>
    <property type="match status" value="1"/>
</dbReference>
<gene>
    <name evidence="2" type="ORF">FKR81_33560</name>
</gene>
<feature type="domain" description="PucR C-terminal helix-turn-helix" evidence="1">
    <location>
        <begin position="237"/>
        <end position="293"/>
    </location>
</feature>
<evidence type="ECO:0000259" key="1">
    <source>
        <dbReference type="Pfam" id="PF13556"/>
    </source>
</evidence>
<dbReference type="EMBL" id="VOBR01000028">
    <property type="protein sequence ID" value="TWP46980.1"/>
    <property type="molecule type" value="Genomic_DNA"/>
</dbReference>
<keyword evidence="3" id="KW-1185">Reference proteome</keyword>
<dbReference type="Pfam" id="PF13556">
    <property type="entry name" value="HTH_30"/>
    <property type="match status" value="1"/>
</dbReference>
<reference evidence="2 3" key="1">
    <citation type="submission" date="2019-07" db="EMBL/GenBank/DDBJ databases">
        <title>Lentzea xizangensis sp. nov., isolated from Qinghai-Tibetan Plateau Soils.</title>
        <authorList>
            <person name="Huang J."/>
        </authorList>
    </citation>
    <scope>NUCLEOTIDE SEQUENCE [LARGE SCALE GENOMIC DNA]</scope>
    <source>
        <strain evidence="2 3">FXJ1.1311</strain>
    </source>
</reference>
<dbReference type="OrthoDB" id="4534407at2"/>
<dbReference type="PANTHER" id="PTHR33744:SF7">
    <property type="entry name" value="PUCR FAMILY TRANSCRIPTIONAL REGULATOR"/>
    <property type="match status" value="1"/>
</dbReference>
<evidence type="ECO:0000313" key="3">
    <source>
        <dbReference type="Proteomes" id="UP000316639"/>
    </source>
</evidence>
<name>A0A563EJF0_9PSEU</name>
<dbReference type="Gene3D" id="1.10.10.2840">
    <property type="entry name" value="PucR C-terminal helix-turn-helix domain"/>
    <property type="match status" value="1"/>
</dbReference>
<dbReference type="RefSeq" id="WP_146358252.1">
    <property type="nucleotide sequence ID" value="NZ_VOBR01000028.1"/>
</dbReference>
<evidence type="ECO:0000313" key="2">
    <source>
        <dbReference type="EMBL" id="TWP46980.1"/>
    </source>
</evidence>
<dbReference type="Proteomes" id="UP000316639">
    <property type="component" value="Unassembled WGS sequence"/>
</dbReference>
<proteinExistence type="predicted"/>
<dbReference type="AlphaFoldDB" id="A0A563EJF0"/>
<dbReference type="InterPro" id="IPR025736">
    <property type="entry name" value="PucR_C-HTH_dom"/>
</dbReference>
<organism evidence="2 3">
    <name type="scientific">Lentzea tibetensis</name>
    <dbReference type="NCBI Taxonomy" id="2591470"/>
    <lineage>
        <taxon>Bacteria</taxon>
        <taxon>Bacillati</taxon>
        <taxon>Actinomycetota</taxon>
        <taxon>Actinomycetes</taxon>
        <taxon>Pseudonocardiales</taxon>
        <taxon>Pseudonocardiaceae</taxon>
        <taxon>Lentzea</taxon>
    </lineage>
</organism>
<protein>
    <submittedName>
        <fullName evidence="2">PucR family transcriptional regulator</fullName>
    </submittedName>
</protein>
<comment type="caution">
    <text evidence="2">The sequence shown here is derived from an EMBL/GenBank/DDBJ whole genome shotgun (WGS) entry which is preliminary data.</text>
</comment>